<protein>
    <submittedName>
        <fullName evidence="2">Transposase</fullName>
    </submittedName>
</protein>
<proteinExistence type="predicted"/>
<geneLocation type="plasmid" evidence="3 4">
    <name>pRh5Ap-243</name>
</geneLocation>
<accession>A0A7M2XUZ0</accession>
<reference evidence="2 4" key="1">
    <citation type="submission" date="2020-10" db="EMBL/GenBank/DDBJ databases">
        <title>Whole genome sequence of oil-degrading bacteria Rhodococcus pyridinivorans strain 5Ap.</title>
        <authorList>
            <person name="Akhremchuk A.E."/>
            <person name="Valentovich L.N."/>
            <person name="Charniauskaya M.I."/>
            <person name="Bukliarevich H.A."/>
            <person name="Titok M.A."/>
        </authorList>
    </citation>
    <scope>NUCLEOTIDE SEQUENCE [LARGE SCALE GENOMIC DNA]</scope>
    <source>
        <strain evidence="2 4">5Ap</strain>
        <plasmid evidence="2 4">pNAPH</plasmid>
        <plasmid evidence="3 4">pRh5Ap-243</plasmid>
    </source>
</reference>
<dbReference type="EMBL" id="CP063452">
    <property type="protein sequence ID" value="QOW01732.1"/>
    <property type="molecule type" value="Genomic_DNA"/>
</dbReference>
<sequence length="147" mass="16587">MRADNSHHIVTAARRRATATRRRAVAAIRRMDNAGQPISFDAVAREGKVSRSWLYNQPDLRAEIERLRARREPAPGRHQVPDQQRASDTSLRRRLEVATERNRQLKAENRQLREALAVALGEQRAASIVGQLGDTPRKKSQPVIGPC</sequence>
<organism evidence="2 4">
    <name type="scientific">Rhodococcus pyridinivorans</name>
    <dbReference type="NCBI Taxonomy" id="103816"/>
    <lineage>
        <taxon>Bacteria</taxon>
        <taxon>Bacillati</taxon>
        <taxon>Actinomycetota</taxon>
        <taxon>Actinomycetes</taxon>
        <taxon>Mycobacteriales</taxon>
        <taxon>Nocardiaceae</taxon>
        <taxon>Rhodococcus</taxon>
    </lineage>
</organism>
<dbReference type="AlphaFoldDB" id="A0A7M2XUZ0"/>
<dbReference type="InterPro" id="IPR046229">
    <property type="entry name" value="TnpC-like"/>
</dbReference>
<dbReference type="EMBL" id="CP063451">
    <property type="protein sequence ID" value="QOW01586.1"/>
    <property type="molecule type" value="Genomic_DNA"/>
</dbReference>
<dbReference type="Proteomes" id="UP000593818">
    <property type="component" value="Plasmid pNAPH"/>
</dbReference>
<dbReference type="Proteomes" id="UP000593818">
    <property type="component" value="Plasmid pRh5Ap-243"/>
</dbReference>
<dbReference type="Pfam" id="PF19776">
    <property type="entry name" value="DUF6262"/>
    <property type="match status" value="1"/>
</dbReference>
<evidence type="ECO:0000313" key="3">
    <source>
        <dbReference type="EMBL" id="QOW01732.1"/>
    </source>
</evidence>
<geneLocation type="plasmid" evidence="2 4">
    <name>pNAPH</name>
</geneLocation>
<name>A0A7M2XUZ0_9NOCA</name>
<dbReference type="RefSeq" id="WP_193904060.1">
    <property type="nucleotide sequence ID" value="NZ_CP063451.1"/>
</dbReference>
<evidence type="ECO:0000256" key="1">
    <source>
        <dbReference type="SAM" id="MobiDB-lite"/>
    </source>
</evidence>
<evidence type="ECO:0000313" key="4">
    <source>
        <dbReference type="Proteomes" id="UP000593818"/>
    </source>
</evidence>
<keyword evidence="2" id="KW-0614">Plasmid</keyword>
<keyword evidence="4" id="KW-1185">Reference proteome</keyword>
<feature type="region of interest" description="Disordered" evidence="1">
    <location>
        <begin position="70"/>
        <end position="92"/>
    </location>
</feature>
<gene>
    <name evidence="2" type="ORF">INP59_24840</name>
    <name evidence="3" type="ORF">INP59_25540</name>
</gene>
<evidence type="ECO:0000313" key="2">
    <source>
        <dbReference type="EMBL" id="QOW01586.1"/>
    </source>
</evidence>